<keyword evidence="3" id="KW-1185">Reference proteome</keyword>
<feature type="region of interest" description="Disordered" evidence="1">
    <location>
        <begin position="254"/>
        <end position="296"/>
    </location>
</feature>
<comment type="caution">
    <text evidence="2">The sequence shown here is derived from an EMBL/GenBank/DDBJ whole genome shotgun (WGS) entry which is preliminary data.</text>
</comment>
<reference evidence="2 3" key="1">
    <citation type="submission" date="2021-05" db="EMBL/GenBank/DDBJ databases">
        <title>A Polyphasic approach of four new species of the genus Ohtaekwangia: Ohtaekwangia histidinii sp. nov., Ohtaekwangia cretensis sp. nov., Ohtaekwangia indiensis sp. nov., Ohtaekwangia reichenbachii sp. nov. from diverse environment.</title>
        <authorList>
            <person name="Octaviana S."/>
        </authorList>
    </citation>
    <scope>NUCLEOTIDE SEQUENCE [LARGE SCALE GENOMIC DNA]</scope>
    <source>
        <strain evidence="2 3">PWU4</strain>
    </source>
</reference>
<gene>
    <name evidence="2" type="ORF">KK083_18320</name>
</gene>
<dbReference type="Gene3D" id="2.120.10.30">
    <property type="entry name" value="TolB, C-terminal domain"/>
    <property type="match status" value="1"/>
</dbReference>
<organism evidence="2 3">
    <name type="scientific">Chryseosolibacter histidini</name>
    <dbReference type="NCBI Taxonomy" id="2782349"/>
    <lineage>
        <taxon>Bacteria</taxon>
        <taxon>Pseudomonadati</taxon>
        <taxon>Bacteroidota</taxon>
        <taxon>Cytophagia</taxon>
        <taxon>Cytophagales</taxon>
        <taxon>Chryseotaleaceae</taxon>
        <taxon>Chryseosolibacter</taxon>
    </lineage>
</organism>
<dbReference type="InterPro" id="IPR011042">
    <property type="entry name" value="6-blade_b-propeller_TolB-like"/>
</dbReference>
<feature type="compositionally biased region" description="Polar residues" evidence="1">
    <location>
        <begin position="254"/>
        <end position="281"/>
    </location>
</feature>
<dbReference type="AlphaFoldDB" id="A0AAP2DM65"/>
<sequence>MNPTQVFSADDQWLAYDTRNDITHIGRTCCIEKVNVATGAVVKLYSTKGQTEHGPGVGAVAYHPTAPKLIFIHGLENCNEQRPYGFTRRFGAVLDEQKAHGITHAEARTIEAPLVAGALRGGTHAHSWSGDGEWISFTYNDYLMENLERSSKGVQKDLRTIGVMAPLGNVKVTNESGENFPGEYFSVVAAVVTENPQPGSDEVDKAFDECWIGNNGYVNNTGSRQKRAIAFQGNVRDKNGVVVTEIFVADIPDNVTQSQSGKPLEGTSASRPNVPAQSSQRRITHTTDRKFPGLQGPRFWLRTSPDGAAVYFLMKDDAGIVQIFSVPVNGGDIRQITRLRHAVQTQFNLSPDGATLAFAAGNAIWKTDVASGVSVQLTPQSSDEAAPVIGVSWSHNGKILAYNKYVGEGDSRYLQIFKIEM</sequence>
<dbReference type="Pfam" id="PF12566">
    <property type="entry name" value="DUF3748"/>
    <property type="match status" value="1"/>
</dbReference>
<accession>A0AAP2DM65</accession>
<name>A0AAP2DM65_9BACT</name>
<proteinExistence type="predicted"/>
<evidence type="ECO:0000256" key="1">
    <source>
        <dbReference type="SAM" id="MobiDB-lite"/>
    </source>
</evidence>
<dbReference type="SUPFAM" id="SSF82171">
    <property type="entry name" value="DPP6 N-terminal domain-like"/>
    <property type="match status" value="1"/>
</dbReference>
<evidence type="ECO:0000313" key="3">
    <source>
        <dbReference type="Proteomes" id="UP001319200"/>
    </source>
</evidence>
<protein>
    <submittedName>
        <fullName evidence="2">DUF3748 domain-containing protein</fullName>
    </submittedName>
</protein>
<dbReference type="InterPro" id="IPR022223">
    <property type="entry name" value="DUF3748"/>
</dbReference>
<dbReference type="Proteomes" id="UP001319200">
    <property type="component" value="Unassembled WGS sequence"/>
</dbReference>
<evidence type="ECO:0000313" key="2">
    <source>
        <dbReference type="EMBL" id="MBT1698855.1"/>
    </source>
</evidence>
<dbReference type="EMBL" id="JAHESF010000018">
    <property type="protein sequence ID" value="MBT1698855.1"/>
    <property type="molecule type" value="Genomic_DNA"/>
</dbReference>